<dbReference type="KEGG" id="sagq:EP23_09275"/>
<keyword evidence="1" id="KW-0812">Transmembrane</keyword>
<dbReference type="GeneID" id="57692771"/>
<name>A0A2T4MEF6_9STAP</name>
<sequence length="250" mass="28771">MINYLKSQRYLMLRSKAFYILPLVCFTLIIFFALTLYIMGKQGSYFPYDNARFYYVNVVGFSGLIIFIGIIITQFFHSKERQYNDKVSIAYDVPLKVIYFGKLMMIFGYFLFICLVSYIIMIVFGMLLFKDGQTYISDFTLSITNMCPLVVGILAVAHALFSMRMNAIGVIIAVLLCLQIGVHRILYGLTLLNDGFKPLFKLTPQYLFDHILELYMTGKVSLGIQYWVVGLCIGILGLILGYVKFKKLEY</sequence>
<feature type="transmembrane region" description="Helical" evidence="1">
    <location>
        <begin position="20"/>
        <end position="40"/>
    </location>
</feature>
<evidence type="ECO:0000313" key="2">
    <source>
        <dbReference type="EMBL" id="NJI02145.1"/>
    </source>
</evidence>
<feature type="transmembrane region" description="Helical" evidence="1">
    <location>
        <begin position="141"/>
        <end position="161"/>
    </location>
</feature>
<keyword evidence="1" id="KW-1133">Transmembrane helix</keyword>
<feature type="transmembrane region" description="Helical" evidence="1">
    <location>
        <begin position="168"/>
        <end position="187"/>
    </location>
</feature>
<dbReference type="EMBL" id="NEFX01000007">
    <property type="protein sequence ID" value="OTW31514.1"/>
    <property type="molecule type" value="Genomic_DNA"/>
</dbReference>
<accession>A0A2T4MEF6</accession>
<keyword evidence="1" id="KW-0472">Membrane</keyword>
<protein>
    <submittedName>
        <fullName evidence="2">Uncharacterized protein</fullName>
    </submittedName>
</protein>
<reference evidence="3 4" key="1">
    <citation type="submission" date="2017-04" db="EMBL/GenBank/DDBJ databases">
        <title>Staphylococcus agnetis, a potential pathogen in the broiler production.</title>
        <authorList>
            <person name="Poulsen L."/>
        </authorList>
    </citation>
    <scope>NUCLEOTIDE SEQUENCE [LARGE SCALE GENOMIC DNA]</scope>
    <source>
        <strain evidence="3 4">723_310714_2_2_spleen</strain>
    </source>
</reference>
<evidence type="ECO:0000313" key="5">
    <source>
        <dbReference type="Proteomes" id="UP000646308"/>
    </source>
</evidence>
<evidence type="ECO:0000313" key="4">
    <source>
        <dbReference type="Proteomes" id="UP000195208"/>
    </source>
</evidence>
<dbReference type="EMBL" id="WMFL01000060">
    <property type="protein sequence ID" value="NJI02145.1"/>
    <property type="molecule type" value="Genomic_DNA"/>
</dbReference>
<organism evidence="2 5">
    <name type="scientific">Staphylococcus agnetis</name>
    <dbReference type="NCBI Taxonomy" id="985762"/>
    <lineage>
        <taxon>Bacteria</taxon>
        <taxon>Bacillati</taxon>
        <taxon>Bacillota</taxon>
        <taxon>Bacilli</taxon>
        <taxon>Bacillales</taxon>
        <taxon>Staphylococcaceae</taxon>
        <taxon>Staphylococcus</taxon>
    </lineage>
</organism>
<feature type="transmembrane region" description="Helical" evidence="1">
    <location>
        <begin position="106"/>
        <end position="129"/>
    </location>
</feature>
<dbReference type="Proteomes" id="UP000195208">
    <property type="component" value="Unassembled WGS sequence"/>
</dbReference>
<dbReference type="AlphaFoldDB" id="A0A2T4MEF6"/>
<evidence type="ECO:0000256" key="1">
    <source>
        <dbReference type="SAM" id="Phobius"/>
    </source>
</evidence>
<gene>
    <name evidence="3" type="ORF">B9M88_04325</name>
    <name evidence="2" type="ORF">GLV84_04635</name>
</gene>
<keyword evidence="4" id="KW-1185">Reference proteome</keyword>
<evidence type="ECO:0000313" key="3">
    <source>
        <dbReference type="EMBL" id="OTW31514.1"/>
    </source>
</evidence>
<dbReference type="RefSeq" id="WP_060552043.1">
    <property type="nucleotide sequence ID" value="NZ_CP009623.1"/>
</dbReference>
<reference evidence="2" key="2">
    <citation type="submission" date="2019-11" db="EMBL/GenBank/DDBJ databases">
        <title>Whole genome comparisons of Staphylococcus agnetis isolates from cattle and chickens.</title>
        <authorList>
            <person name="Rhoads D."/>
            <person name="Shwani A."/>
            <person name="Adkins P."/>
            <person name="Calcutt M."/>
            <person name="Middleton J."/>
        </authorList>
    </citation>
    <scope>NUCLEOTIDE SEQUENCE</scope>
    <source>
        <strain evidence="2">1387</strain>
    </source>
</reference>
<comment type="caution">
    <text evidence="2">The sequence shown here is derived from an EMBL/GenBank/DDBJ whole genome shotgun (WGS) entry which is preliminary data.</text>
</comment>
<feature type="transmembrane region" description="Helical" evidence="1">
    <location>
        <begin position="52"/>
        <end position="76"/>
    </location>
</feature>
<dbReference type="OrthoDB" id="1707305at2"/>
<proteinExistence type="predicted"/>
<feature type="transmembrane region" description="Helical" evidence="1">
    <location>
        <begin position="224"/>
        <end position="243"/>
    </location>
</feature>
<dbReference type="Proteomes" id="UP000646308">
    <property type="component" value="Unassembled WGS sequence"/>
</dbReference>